<sequence>MTFSKRAWEIHSRSSWGAGESLLCVSIVPAKRENVGRVEETDTVELEGGDQEIDSQLADVSQAVWPWLQGGTRLTPWRRAFEPAALAPTAISTTPLPMADVEKKVIVTYADESQVWPVISDELLSRLPLRNLVWNSPLGSARANSSNATRNIPVLDIELKKFSPDMFPKAMPGSLYQSPYFLHLYLVNCDENDQYRATVKRQIQDWVNVVNNKKNQEWMIVYISSPESRAKSGLLKLGGNVYDKIKSDFNVRRESRCVKLKLSNDDGRNSESWNEFVAAMKEAILASFSQQIIQYEEDTRRLDSQRLMPGWNYCQYFVMKEGLSFAFELMGLYEEALVQYDELEAAFFQTLTEQGAPWFQKFGGTAAGDDSENILDLKRKPYRDMILQNTITIFDFRVYLFARQCFLLYTQNAPVDICQRAKLFITAFARNLHENETSLVPYFCESWVYSACMAVTRHCEELVAVSTSFTPQVISLYEGAKADLLQYARMQLDTLGVGSNLFPYSIHASLATDRVRKDGTPADGVQWAITNAELKAGLASVAAFDDLYLRITFKTLRSLECSMRARTMYLMKGDLAFLH</sequence>
<dbReference type="EMBL" id="KZ995917">
    <property type="protein sequence ID" value="RKO89734.1"/>
    <property type="molecule type" value="Genomic_DNA"/>
</dbReference>
<reference evidence="3" key="1">
    <citation type="journal article" date="2018" name="Nat. Microbiol.">
        <title>Leveraging single-cell genomics to expand the fungal tree of life.</title>
        <authorList>
            <person name="Ahrendt S.R."/>
            <person name="Quandt C.A."/>
            <person name="Ciobanu D."/>
            <person name="Clum A."/>
            <person name="Salamov A."/>
            <person name="Andreopoulos B."/>
            <person name="Cheng J.F."/>
            <person name="Woyke T."/>
            <person name="Pelin A."/>
            <person name="Henrissat B."/>
            <person name="Reynolds N.K."/>
            <person name="Benny G.L."/>
            <person name="Smith M.E."/>
            <person name="James T.Y."/>
            <person name="Grigoriev I.V."/>
        </authorList>
    </citation>
    <scope>NUCLEOTIDE SEQUENCE [LARGE SCALE GENOMIC DNA]</scope>
</reference>
<dbReference type="PANTHER" id="PTHR13251">
    <property type="entry name" value="EPILEPSY HOLOPROSENCEPHALY CANDIDATE 1/TMEM1"/>
    <property type="match status" value="1"/>
</dbReference>
<feature type="non-terminal residue" evidence="2">
    <location>
        <position position="579"/>
    </location>
</feature>
<dbReference type="PANTHER" id="PTHR13251:SF3">
    <property type="entry name" value="TRAFFICKING PROTEIN PARTICLE COMPLEX SUBUNIT 10"/>
    <property type="match status" value="1"/>
</dbReference>
<evidence type="ECO:0000259" key="1">
    <source>
        <dbReference type="Pfam" id="PF23036"/>
    </source>
</evidence>
<evidence type="ECO:0000313" key="2">
    <source>
        <dbReference type="EMBL" id="RKO89734.1"/>
    </source>
</evidence>
<name>A0A4P9WB79_9FUNG</name>
<dbReference type="GO" id="GO:0005829">
    <property type="term" value="C:cytosol"/>
    <property type="evidence" value="ECO:0007669"/>
    <property type="project" value="GOC"/>
</dbReference>
<dbReference type="Pfam" id="PF23036">
    <property type="entry name" value="TRAPPC10_1st"/>
    <property type="match status" value="1"/>
</dbReference>
<organism evidence="2 3">
    <name type="scientific">Blyttiomyces helicus</name>
    <dbReference type="NCBI Taxonomy" id="388810"/>
    <lineage>
        <taxon>Eukaryota</taxon>
        <taxon>Fungi</taxon>
        <taxon>Fungi incertae sedis</taxon>
        <taxon>Chytridiomycota</taxon>
        <taxon>Chytridiomycota incertae sedis</taxon>
        <taxon>Chytridiomycetes</taxon>
        <taxon>Chytridiomycetes incertae sedis</taxon>
        <taxon>Blyttiomyces</taxon>
    </lineage>
</organism>
<protein>
    <recommendedName>
        <fullName evidence="1">TRAPPC10/Trs130 N-terminal domain-containing protein</fullName>
    </recommendedName>
</protein>
<dbReference type="InterPro" id="IPR056913">
    <property type="entry name" value="TRAPPC10/Trs130_N"/>
</dbReference>
<proteinExistence type="predicted"/>
<dbReference type="GO" id="GO:0006891">
    <property type="term" value="P:intra-Golgi vesicle-mediated transport"/>
    <property type="evidence" value="ECO:0007669"/>
    <property type="project" value="TreeGrafter"/>
</dbReference>
<dbReference type="Proteomes" id="UP000269721">
    <property type="component" value="Unassembled WGS sequence"/>
</dbReference>
<dbReference type="GO" id="GO:0034498">
    <property type="term" value="P:early endosome to Golgi transport"/>
    <property type="evidence" value="ECO:0007669"/>
    <property type="project" value="TreeGrafter"/>
</dbReference>
<dbReference type="InterPro" id="IPR045126">
    <property type="entry name" value="TRAPPC10/Trs130"/>
</dbReference>
<dbReference type="OrthoDB" id="10256906at2759"/>
<dbReference type="AlphaFoldDB" id="A0A4P9WB79"/>
<feature type="domain" description="TRAPPC10/Trs130 N-terminal" evidence="1">
    <location>
        <begin position="102"/>
        <end position="418"/>
    </location>
</feature>
<evidence type="ECO:0000313" key="3">
    <source>
        <dbReference type="Proteomes" id="UP000269721"/>
    </source>
</evidence>
<gene>
    <name evidence="2" type="ORF">BDK51DRAFT_35393</name>
</gene>
<keyword evidence="3" id="KW-1185">Reference proteome</keyword>
<accession>A0A4P9WB79</accession>
<dbReference type="GO" id="GO:1990071">
    <property type="term" value="C:TRAPPII protein complex"/>
    <property type="evidence" value="ECO:0007669"/>
    <property type="project" value="InterPro"/>
</dbReference>